<dbReference type="Pfam" id="PF19054">
    <property type="entry name" value="DUF5753"/>
    <property type="match status" value="1"/>
</dbReference>
<sequence>MSVNVVSPSPEFVTWRGNPSSELQQRTSELEAEASVLRCFDPTLVPGLLQTRDYAHAVLDPLTNGGNLAAAVDKRLNRQQQWRASSTVTHFLLAEQALHTRIGDPEITRVQLEMLLRPLPPTVTLGVLPRPSQLLSSTTNFILYDDTLAAVETVTGSLRFTDHTSISDYLTVFDTLTAGAVFGHRRPKPSSAKPSPTTSNPRRR</sequence>
<evidence type="ECO:0000259" key="2">
    <source>
        <dbReference type="Pfam" id="PF19054"/>
    </source>
</evidence>
<dbReference type="STRING" id="1210090.GCA_001613185_07046"/>
<dbReference type="EMBL" id="QNRE01000040">
    <property type="protein sequence ID" value="RBO78524.1"/>
    <property type="molecule type" value="Genomic_DNA"/>
</dbReference>
<evidence type="ECO:0000313" key="4">
    <source>
        <dbReference type="Proteomes" id="UP000252586"/>
    </source>
</evidence>
<name>A0A366CTQ2_9NOCA</name>
<dbReference type="RefSeq" id="WP_147266046.1">
    <property type="nucleotide sequence ID" value="NZ_QNRE01000040.1"/>
</dbReference>
<dbReference type="AlphaFoldDB" id="A0A366CTQ2"/>
<reference evidence="3 4" key="1">
    <citation type="submission" date="2018-06" db="EMBL/GenBank/DDBJ databases">
        <title>Genomic Encyclopedia of Type Strains, Phase IV (KMG-IV): sequencing the most valuable type-strain genomes for metagenomic binning, comparative biology and taxonomic classification.</title>
        <authorList>
            <person name="Goeker M."/>
        </authorList>
    </citation>
    <scope>NUCLEOTIDE SEQUENCE [LARGE SCALE GENOMIC DNA]</scope>
    <source>
        <strain evidence="3 4">DSM 44599</strain>
    </source>
</reference>
<gene>
    <name evidence="3" type="ORF">DFR74_1404</name>
</gene>
<dbReference type="OrthoDB" id="4534176at2"/>
<feature type="domain" description="DUF5753" evidence="2">
    <location>
        <begin position="25"/>
        <end position="181"/>
    </location>
</feature>
<feature type="compositionally biased region" description="Low complexity" evidence="1">
    <location>
        <begin position="189"/>
        <end position="204"/>
    </location>
</feature>
<feature type="region of interest" description="Disordered" evidence="1">
    <location>
        <begin position="183"/>
        <end position="204"/>
    </location>
</feature>
<evidence type="ECO:0000313" key="3">
    <source>
        <dbReference type="EMBL" id="RBO78524.1"/>
    </source>
</evidence>
<proteinExistence type="predicted"/>
<dbReference type="Proteomes" id="UP000252586">
    <property type="component" value="Unassembled WGS sequence"/>
</dbReference>
<accession>A0A366CTQ2</accession>
<evidence type="ECO:0000256" key="1">
    <source>
        <dbReference type="SAM" id="MobiDB-lite"/>
    </source>
</evidence>
<comment type="caution">
    <text evidence="3">The sequence shown here is derived from an EMBL/GenBank/DDBJ whole genome shotgun (WGS) entry which is preliminary data.</text>
</comment>
<protein>
    <recommendedName>
        <fullName evidence="2">DUF5753 domain-containing protein</fullName>
    </recommendedName>
</protein>
<organism evidence="3 4">
    <name type="scientific">Nocardia puris</name>
    <dbReference type="NCBI Taxonomy" id="208602"/>
    <lineage>
        <taxon>Bacteria</taxon>
        <taxon>Bacillati</taxon>
        <taxon>Actinomycetota</taxon>
        <taxon>Actinomycetes</taxon>
        <taxon>Mycobacteriales</taxon>
        <taxon>Nocardiaceae</taxon>
        <taxon>Nocardia</taxon>
    </lineage>
</organism>
<dbReference type="InterPro" id="IPR043917">
    <property type="entry name" value="DUF5753"/>
</dbReference>
<keyword evidence="4" id="KW-1185">Reference proteome</keyword>